<dbReference type="OrthoDB" id="3871501at2759"/>
<feature type="compositionally biased region" description="Acidic residues" evidence="1">
    <location>
        <begin position="35"/>
        <end position="49"/>
    </location>
</feature>
<feature type="compositionally biased region" description="Basic and acidic residues" evidence="1">
    <location>
        <begin position="453"/>
        <end position="475"/>
    </location>
</feature>
<organism evidence="2 3">
    <name type="scientific">Hortaea werneckii</name>
    <name type="common">Black yeast</name>
    <name type="synonym">Cladosporium werneckii</name>
    <dbReference type="NCBI Taxonomy" id="91943"/>
    <lineage>
        <taxon>Eukaryota</taxon>
        <taxon>Fungi</taxon>
        <taxon>Dikarya</taxon>
        <taxon>Ascomycota</taxon>
        <taxon>Pezizomycotina</taxon>
        <taxon>Dothideomycetes</taxon>
        <taxon>Dothideomycetidae</taxon>
        <taxon>Mycosphaerellales</taxon>
        <taxon>Teratosphaeriaceae</taxon>
        <taxon>Hortaea</taxon>
    </lineage>
</organism>
<dbReference type="Proteomes" id="UP000281677">
    <property type="component" value="Unassembled WGS sequence"/>
</dbReference>
<accession>A0A3M7ID91</accession>
<gene>
    <name evidence="2" type="ORF">D0859_12589</name>
</gene>
<sequence>MSSSPTPAKRNANGGDTGDQKAIDDDDVYAYLAGTDDESEDTDTVAPADEEVVETAETNLQDLEQTPKRLAREKKKASDFVDNEIEGPEQTSDLDAKLLKVTKELCRLQSEVNLLRKEAENKHGQMEVIETPTETPIKTNPQGTTPQGCASSSTEMVDIIFLATDKPNTRHLNANDNDDENEDAWENPFVDEAGAYSRDGSLYIAGVYFEHARIYAKFSKQLESLDSLVRDTIQPPCAMVVDTIQHFATKEGHSITDLEVLERAFNPGDGWKELAKSIGPWTDYGDAEAKFEEIVEAFLLEVARLAKDMKKPLEMTLFHLRRDLRQCTEPFYTRNELARYLESALHNIEAEPGTLEDDYDAIIQDLVRMKETYPHVQGIIGQAVDQNDLHSLNGDFDYTERWATVGAVMFYRQYQYLQTFIEQADRCDARARDLFLAFRPEDSAEADREEEAELHPTRGLTEDNLRRATEGRPEVTAEDEVPDGDLIDTAARAASHGEDLEVIESDSEELAE</sequence>
<feature type="compositionally biased region" description="Acidic residues" evidence="1">
    <location>
        <begin position="476"/>
        <end position="485"/>
    </location>
</feature>
<evidence type="ECO:0000256" key="1">
    <source>
        <dbReference type="SAM" id="MobiDB-lite"/>
    </source>
</evidence>
<comment type="caution">
    <text evidence="2">The sequence shown here is derived from an EMBL/GenBank/DDBJ whole genome shotgun (WGS) entry which is preliminary data.</text>
</comment>
<proteinExistence type="predicted"/>
<dbReference type="VEuPathDB" id="FungiDB:BTJ68_01474"/>
<evidence type="ECO:0000313" key="2">
    <source>
        <dbReference type="EMBL" id="RMZ23374.1"/>
    </source>
</evidence>
<feature type="region of interest" description="Disordered" evidence="1">
    <location>
        <begin position="442"/>
        <end position="485"/>
    </location>
</feature>
<name>A0A3M7ID91_HORWE</name>
<protein>
    <submittedName>
        <fullName evidence="2">Uncharacterized protein</fullName>
    </submittedName>
</protein>
<feature type="region of interest" description="Disordered" evidence="1">
    <location>
        <begin position="1"/>
        <end position="49"/>
    </location>
</feature>
<evidence type="ECO:0000313" key="3">
    <source>
        <dbReference type="Proteomes" id="UP000281677"/>
    </source>
</evidence>
<dbReference type="EMBL" id="QWIT01000490">
    <property type="protein sequence ID" value="RMZ23374.1"/>
    <property type="molecule type" value="Genomic_DNA"/>
</dbReference>
<dbReference type="AlphaFoldDB" id="A0A3M7ID91"/>
<reference evidence="2 3" key="1">
    <citation type="journal article" date="2018" name="BMC Genomics">
        <title>Genomic evidence for intraspecific hybridization in a clonal and extremely halotolerant yeast.</title>
        <authorList>
            <person name="Gostincar C."/>
            <person name="Stajich J.E."/>
            <person name="Zupancic J."/>
            <person name="Zalar P."/>
            <person name="Gunde-Cimerman N."/>
        </authorList>
    </citation>
    <scope>NUCLEOTIDE SEQUENCE [LARGE SCALE GENOMIC DNA]</scope>
    <source>
        <strain evidence="2 3">EXF-120</strain>
    </source>
</reference>